<evidence type="ECO:0000259" key="4">
    <source>
        <dbReference type="PROSITE" id="PS51194"/>
    </source>
</evidence>
<dbReference type="SMART" id="SM00490">
    <property type="entry name" value="HELICc"/>
    <property type="match status" value="1"/>
</dbReference>
<dbReference type="PROSITE" id="PS51192">
    <property type="entry name" value="HELICASE_ATP_BIND_1"/>
    <property type="match status" value="1"/>
</dbReference>
<dbReference type="EMBL" id="CP136920">
    <property type="protein sequence ID" value="WOO41728.1"/>
    <property type="molecule type" value="Genomic_DNA"/>
</dbReference>
<dbReference type="InterPro" id="IPR001650">
    <property type="entry name" value="Helicase_C-like"/>
</dbReference>
<keyword evidence="6" id="KW-1185">Reference proteome</keyword>
<dbReference type="InterPro" id="IPR049730">
    <property type="entry name" value="SNF2/RAD54-like_C"/>
</dbReference>
<dbReference type="Gene3D" id="3.40.50.300">
    <property type="entry name" value="P-loop containing nucleotide triphosphate hydrolases"/>
    <property type="match status" value="1"/>
</dbReference>
<dbReference type="InterPro" id="IPR027417">
    <property type="entry name" value="P-loop_NTPase"/>
</dbReference>
<feature type="region of interest" description="Disordered" evidence="2">
    <location>
        <begin position="128"/>
        <end position="154"/>
    </location>
</feature>
<dbReference type="SUPFAM" id="SSF52540">
    <property type="entry name" value="P-loop containing nucleoside triphosphate hydrolases"/>
    <property type="match status" value="2"/>
</dbReference>
<dbReference type="InterPro" id="IPR000330">
    <property type="entry name" value="SNF2_N"/>
</dbReference>
<dbReference type="SMART" id="SM00487">
    <property type="entry name" value="DEXDc"/>
    <property type="match status" value="1"/>
</dbReference>
<dbReference type="GO" id="GO:0004386">
    <property type="term" value="F:helicase activity"/>
    <property type="evidence" value="ECO:0007669"/>
    <property type="project" value="UniProtKB-KW"/>
</dbReference>
<evidence type="ECO:0000256" key="1">
    <source>
        <dbReference type="ARBA" id="ARBA00022801"/>
    </source>
</evidence>
<dbReference type="Proteomes" id="UP001304300">
    <property type="component" value="Chromosome"/>
</dbReference>
<dbReference type="PANTHER" id="PTHR10799">
    <property type="entry name" value="SNF2/RAD54 HELICASE FAMILY"/>
    <property type="match status" value="1"/>
</dbReference>
<dbReference type="GO" id="GO:0005524">
    <property type="term" value="F:ATP binding"/>
    <property type="evidence" value="ECO:0007669"/>
    <property type="project" value="InterPro"/>
</dbReference>
<dbReference type="InterPro" id="IPR038718">
    <property type="entry name" value="SNF2-like_sf"/>
</dbReference>
<evidence type="ECO:0000313" key="6">
    <source>
        <dbReference type="Proteomes" id="UP001304300"/>
    </source>
</evidence>
<gene>
    <name evidence="5" type="ORF">RZN69_01410</name>
</gene>
<keyword evidence="5" id="KW-0347">Helicase</keyword>
<dbReference type="RefSeq" id="WP_317834212.1">
    <property type="nucleotide sequence ID" value="NZ_CP136920.1"/>
</dbReference>
<protein>
    <submittedName>
        <fullName evidence="5">DEAD/DEAH box helicase</fullName>
        <ecNumber evidence="5">3.6.4.-</ecNumber>
    </submittedName>
</protein>
<dbReference type="Pfam" id="PF00271">
    <property type="entry name" value="Helicase_C"/>
    <property type="match status" value="1"/>
</dbReference>
<dbReference type="InterPro" id="IPR014001">
    <property type="entry name" value="Helicase_ATP-bd"/>
</dbReference>
<organism evidence="5 6">
    <name type="scientific">Rubellicoccus peritrichatus</name>
    <dbReference type="NCBI Taxonomy" id="3080537"/>
    <lineage>
        <taxon>Bacteria</taxon>
        <taxon>Pseudomonadati</taxon>
        <taxon>Verrucomicrobiota</taxon>
        <taxon>Opitutia</taxon>
        <taxon>Puniceicoccales</taxon>
        <taxon>Cerasicoccaceae</taxon>
        <taxon>Rubellicoccus</taxon>
    </lineage>
</organism>
<evidence type="ECO:0000313" key="5">
    <source>
        <dbReference type="EMBL" id="WOO41728.1"/>
    </source>
</evidence>
<dbReference type="Pfam" id="PF00176">
    <property type="entry name" value="SNF2-rel_dom"/>
    <property type="match status" value="1"/>
</dbReference>
<reference evidence="5 6" key="1">
    <citation type="submission" date="2023-10" db="EMBL/GenBank/DDBJ databases">
        <title>Rubellicoccus peritrichatus gen. nov., sp. nov., isolated from an algae of coral reef tank.</title>
        <authorList>
            <person name="Luo J."/>
        </authorList>
    </citation>
    <scope>NUCLEOTIDE SEQUENCE [LARGE SCALE GENOMIC DNA]</scope>
    <source>
        <strain evidence="5 6">CR14</strain>
    </source>
</reference>
<accession>A0AAQ3LDT6</accession>
<keyword evidence="5" id="KW-0547">Nucleotide-binding</keyword>
<keyword evidence="5" id="KW-0067">ATP-binding</keyword>
<dbReference type="PROSITE" id="PS51194">
    <property type="entry name" value="HELICASE_CTER"/>
    <property type="match status" value="1"/>
</dbReference>
<dbReference type="EC" id="3.6.4.-" evidence="5"/>
<dbReference type="CDD" id="cd18793">
    <property type="entry name" value="SF2_C_SNF"/>
    <property type="match status" value="1"/>
</dbReference>
<evidence type="ECO:0000256" key="2">
    <source>
        <dbReference type="SAM" id="MobiDB-lite"/>
    </source>
</evidence>
<sequence length="830" mass="93862">MDGPQLNSLSIDPEGKPLSFRVLLPPKLDGRNTIPTKIEAAIGGENLPLERLSKTEPYWLDPPHFLAAMLLENWCQGKLASILMLTQDQLRQLLQPLEGRPAIFSVRDPKKPLPWQDGKLPGVHEYLVTPKKEEPKPKAAPKKKKTESIASRSRDMDLSPMEVDGSTHFIAITLPSRESSSYQEALDLVKDGGFRLEPSNRKWWLRDQHKTLQFLSEHWDHLENRYRARFTKNFQQRTAKIRRAGIAFKAEEKHDGFDVELRLESPGIANERFSEAIAKGQAYLTEGDNVILVESAKLNRFAEATRKISGDEQAAPTPKFQRRLAHAELASATEALEPLDLAEQAPEEWQRRSSALRDLSGLESAPIPKELAERLRPYQRIGASWLWHLYRNGLGGILADEMGLGKTVQALAVMASIQSSSKEKQPCLIVCPAGLVENWRREAMAFTPWLKTFVHHGTKRLDSYEQAADYDLIITSYGTLTRDAALFHKVAFTGAFGDEAQHVKNRQTRNAKALRGLNAKRRFLLTGTPVENSLDDLRSLFEFILPGYLKKPLPNLSRDERDWQNKRLRERAAPYILRRSKKSVAPELPDKIEQTIYCELGPKQQNFYRNVEQTARREVFELEMAKASEGRLRIAAFKELLRLRQACIDPRLIDEKEDAAHSAKLGAFREIMEEALDGGHRILVFSQFTSALALLKKELQTQELPFLYLDGKTKNRAALCQQFNEDDEIPVFLISLKAGGVGLNLTGADTVIHYDPWWNPAVEAQATDRAHRIGQTRVVTSYKLICSETVEERVLALQQSKSALLRDVFEASDVANAKIGLDDLKSLLGE</sequence>
<feature type="domain" description="Helicase C-terminal" evidence="4">
    <location>
        <begin position="667"/>
        <end position="830"/>
    </location>
</feature>
<proteinExistence type="predicted"/>
<name>A0AAQ3LDT6_9BACT</name>
<dbReference type="Gene3D" id="3.40.50.10810">
    <property type="entry name" value="Tandem AAA-ATPase domain"/>
    <property type="match status" value="1"/>
</dbReference>
<evidence type="ECO:0000259" key="3">
    <source>
        <dbReference type="PROSITE" id="PS51192"/>
    </source>
</evidence>
<dbReference type="AlphaFoldDB" id="A0AAQ3LDT6"/>
<dbReference type="GO" id="GO:0016787">
    <property type="term" value="F:hydrolase activity"/>
    <property type="evidence" value="ECO:0007669"/>
    <property type="project" value="UniProtKB-KW"/>
</dbReference>
<keyword evidence="1 5" id="KW-0378">Hydrolase</keyword>
<feature type="domain" description="Helicase ATP-binding" evidence="3">
    <location>
        <begin position="387"/>
        <end position="547"/>
    </location>
</feature>
<dbReference type="KEGG" id="puo:RZN69_01410"/>